<protein>
    <recommendedName>
        <fullName evidence="1">N-terminal domain-containing protein</fullName>
    </recommendedName>
</protein>
<dbReference type="EMBL" id="BAABKN010000041">
    <property type="protein sequence ID" value="GAA4760240.1"/>
    <property type="molecule type" value="Genomic_DNA"/>
</dbReference>
<dbReference type="Pfam" id="PF08401">
    <property type="entry name" value="ArdcN"/>
    <property type="match status" value="1"/>
</dbReference>
<reference evidence="3" key="1">
    <citation type="journal article" date="2019" name="Int. J. Syst. Evol. Microbiol.">
        <title>The Global Catalogue of Microorganisms (GCM) 10K type strain sequencing project: providing services to taxonomists for standard genome sequencing and annotation.</title>
        <authorList>
            <consortium name="The Broad Institute Genomics Platform"/>
            <consortium name="The Broad Institute Genome Sequencing Center for Infectious Disease"/>
            <person name="Wu L."/>
            <person name="Ma J."/>
        </authorList>
    </citation>
    <scope>NUCLEOTIDE SEQUENCE [LARGE SCALE GENOMIC DNA]</scope>
    <source>
        <strain evidence="3">JCM 18532</strain>
    </source>
</reference>
<evidence type="ECO:0000259" key="1">
    <source>
        <dbReference type="Pfam" id="PF08401"/>
    </source>
</evidence>
<dbReference type="InterPro" id="IPR013610">
    <property type="entry name" value="ArdC_N"/>
</dbReference>
<comment type="caution">
    <text evidence="2">The sequence shown here is derived from an EMBL/GenBank/DDBJ whole genome shotgun (WGS) entry which is preliminary data.</text>
</comment>
<evidence type="ECO:0000313" key="2">
    <source>
        <dbReference type="EMBL" id="GAA4760240.1"/>
    </source>
</evidence>
<organism evidence="2 3">
    <name type="scientific">Nocardioides endophyticus</name>
    <dbReference type="NCBI Taxonomy" id="1353775"/>
    <lineage>
        <taxon>Bacteria</taxon>
        <taxon>Bacillati</taxon>
        <taxon>Actinomycetota</taxon>
        <taxon>Actinomycetes</taxon>
        <taxon>Propionibacteriales</taxon>
        <taxon>Nocardioidaceae</taxon>
        <taxon>Nocardioides</taxon>
    </lineage>
</organism>
<dbReference type="RefSeq" id="WP_345530179.1">
    <property type="nucleotide sequence ID" value="NZ_BAABKN010000041.1"/>
</dbReference>
<evidence type="ECO:0000313" key="3">
    <source>
        <dbReference type="Proteomes" id="UP001499882"/>
    </source>
</evidence>
<sequence length="359" mass="38120">MNTHVRSRVAREAKLEALQQRLTESVAALVSGEDWTRALTFAARFRGRSFGNSVLIAAQHFAAYKEGRVPGPTPTYVAGFHQWLSLGRHVEKGQSGYGILAPVTARLASRNPADAASWRRLVRGEKPSPGEVVKSMLIGLKPTHVWDVSQTAGDPVPELLHPTLLQGQAPAGLWDGLADQITDHGFELRLVSSAAAIGGANGLTDFLTREVSVRMDMDDAAQAKTLAHELGHVLLHAPTVGTLPTEVAADASLHRGIAEVEAESVALMVGAAHGLDTASYTVPYVSTWAASVPGKTPSEVVQSTADRVRKVALGILHRLDTQQVGDGNPPALDREALSHWAAASPVVNGVRRDESGIGL</sequence>
<proteinExistence type="predicted"/>
<keyword evidence="3" id="KW-1185">Reference proteome</keyword>
<feature type="domain" description="N-terminal" evidence="1">
    <location>
        <begin position="35"/>
        <end position="101"/>
    </location>
</feature>
<name>A0ABP8ZM74_9ACTN</name>
<gene>
    <name evidence="2" type="ORF">GCM10023350_53130</name>
</gene>
<dbReference type="Proteomes" id="UP001499882">
    <property type="component" value="Unassembled WGS sequence"/>
</dbReference>
<accession>A0ABP8ZM74</accession>